<keyword evidence="1" id="KW-0812">Transmembrane</keyword>
<sequence>MDQYKNFKSEDFVWDSFFRQWVLTPTRESDQVWNDWLLQNPEISDLVYTARQTVLALKVQDTEISSREIERIISKTVGSINQPYERETILTDVAQNRFYQRSWFQFAASVLLIVAAGLWLKFYDGSFQNSESKIASLLSGKVEKGLIERVNDSSQPMEVWLEDSSRITLAPKSRISYPEKFSGAKREVSLHGEAFFEISKDPQQPFFVYSNELITKVLGTSFTIKAFDSSRQVTVEVKTGRVSVFAKSDPNLRSKIRSRELSGIVLSPNQKIIFERDQMRMVKTLVEKPQIILPKAQIPHFEFEDTPASEAFLSIGKAYGIDILFDEDLLKECPLTATLDNQTLHEKLSIICSAVESTYEILDGQVIVHSKGCRN</sequence>
<dbReference type="EMBL" id="SMFL01000002">
    <property type="protein sequence ID" value="TDE17174.1"/>
    <property type="molecule type" value="Genomic_DNA"/>
</dbReference>
<dbReference type="Pfam" id="PF04773">
    <property type="entry name" value="FecR"/>
    <property type="match status" value="1"/>
</dbReference>
<keyword evidence="1" id="KW-0472">Membrane</keyword>
<gene>
    <name evidence="4" type="ORF">E0F88_04555</name>
</gene>
<evidence type="ECO:0000256" key="1">
    <source>
        <dbReference type="SAM" id="Phobius"/>
    </source>
</evidence>
<dbReference type="GO" id="GO:0016989">
    <property type="term" value="F:sigma factor antagonist activity"/>
    <property type="evidence" value="ECO:0007669"/>
    <property type="project" value="TreeGrafter"/>
</dbReference>
<evidence type="ECO:0000313" key="4">
    <source>
        <dbReference type="EMBL" id="TDE17174.1"/>
    </source>
</evidence>
<dbReference type="Gene3D" id="3.55.50.30">
    <property type="match status" value="1"/>
</dbReference>
<evidence type="ECO:0000259" key="2">
    <source>
        <dbReference type="Pfam" id="PF04773"/>
    </source>
</evidence>
<evidence type="ECO:0000259" key="3">
    <source>
        <dbReference type="Pfam" id="PF16344"/>
    </source>
</evidence>
<dbReference type="RefSeq" id="WP_131956938.1">
    <property type="nucleotide sequence ID" value="NZ_SMFL01000002.1"/>
</dbReference>
<keyword evidence="1" id="KW-1133">Transmembrane helix</keyword>
<feature type="domain" description="Protein FecR C-terminal" evidence="3">
    <location>
        <begin position="301"/>
        <end position="368"/>
    </location>
</feature>
<feature type="transmembrane region" description="Helical" evidence="1">
    <location>
        <begin position="103"/>
        <end position="123"/>
    </location>
</feature>
<organism evidence="4 5">
    <name type="scientific">Dyadobacter psychrotolerans</name>
    <dbReference type="NCBI Taxonomy" id="2541721"/>
    <lineage>
        <taxon>Bacteria</taxon>
        <taxon>Pseudomonadati</taxon>
        <taxon>Bacteroidota</taxon>
        <taxon>Cytophagia</taxon>
        <taxon>Cytophagales</taxon>
        <taxon>Spirosomataceae</taxon>
        <taxon>Dyadobacter</taxon>
    </lineage>
</organism>
<feature type="domain" description="FecR protein" evidence="2">
    <location>
        <begin position="157"/>
        <end position="242"/>
    </location>
</feature>
<evidence type="ECO:0000313" key="5">
    <source>
        <dbReference type="Proteomes" id="UP000294850"/>
    </source>
</evidence>
<proteinExistence type="predicted"/>
<protein>
    <submittedName>
        <fullName evidence="4">FecR family protein</fullName>
    </submittedName>
</protein>
<dbReference type="OrthoDB" id="645173at2"/>
<reference evidence="4 5" key="1">
    <citation type="submission" date="2019-03" db="EMBL/GenBank/DDBJ databases">
        <title>Dyadobacter AR-3-6 sp. nov., isolated from arctic soil.</title>
        <authorList>
            <person name="Chaudhary D.K."/>
        </authorList>
    </citation>
    <scope>NUCLEOTIDE SEQUENCE [LARGE SCALE GENOMIC DNA]</scope>
    <source>
        <strain evidence="4 5">AR-3-6</strain>
    </source>
</reference>
<dbReference type="InterPro" id="IPR032508">
    <property type="entry name" value="FecR_C"/>
</dbReference>
<keyword evidence="5" id="KW-1185">Reference proteome</keyword>
<dbReference type="AlphaFoldDB" id="A0A4R5DX07"/>
<name>A0A4R5DX07_9BACT</name>
<dbReference type="InterPro" id="IPR006860">
    <property type="entry name" value="FecR"/>
</dbReference>
<dbReference type="Pfam" id="PF16344">
    <property type="entry name" value="FecR_C"/>
    <property type="match status" value="1"/>
</dbReference>
<dbReference type="Gene3D" id="2.60.120.1440">
    <property type="match status" value="1"/>
</dbReference>
<accession>A0A4R5DX07</accession>
<dbReference type="InterPro" id="IPR012373">
    <property type="entry name" value="Ferrdict_sens_TM"/>
</dbReference>
<dbReference type="PANTHER" id="PTHR30273">
    <property type="entry name" value="PERIPLASMIC SIGNAL SENSOR AND SIGMA FACTOR ACTIVATOR FECR-RELATED"/>
    <property type="match status" value="1"/>
</dbReference>
<dbReference type="PIRSF" id="PIRSF018266">
    <property type="entry name" value="FecR"/>
    <property type="match status" value="1"/>
</dbReference>
<comment type="caution">
    <text evidence="4">The sequence shown here is derived from an EMBL/GenBank/DDBJ whole genome shotgun (WGS) entry which is preliminary data.</text>
</comment>
<dbReference type="Proteomes" id="UP000294850">
    <property type="component" value="Unassembled WGS sequence"/>
</dbReference>
<dbReference type="PANTHER" id="PTHR30273:SF2">
    <property type="entry name" value="PROTEIN FECR"/>
    <property type="match status" value="1"/>
</dbReference>